<dbReference type="RefSeq" id="WP_129750109.1">
    <property type="nucleotide sequence ID" value="NZ_JUIW01000003.1"/>
</dbReference>
<comment type="caution">
    <text evidence="2">The sequence shown here is derived from an EMBL/GenBank/DDBJ whole genome shotgun (WGS) entry which is preliminary data.</text>
</comment>
<evidence type="ECO:0000313" key="2">
    <source>
        <dbReference type="EMBL" id="RYJ44340.1"/>
    </source>
</evidence>
<accession>A0A444WEQ9</accession>
<name>A0A444WEQ9_9FLAO</name>
<evidence type="ECO:0000256" key="1">
    <source>
        <dbReference type="SAM" id="SignalP"/>
    </source>
</evidence>
<dbReference type="OrthoDB" id="5522619at2"/>
<keyword evidence="3" id="KW-1185">Reference proteome</keyword>
<keyword evidence="2" id="KW-0449">Lipoprotein</keyword>
<dbReference type="PROSITE" id="PS51257">
    <property type="entry name" value="PROKAR_LIPOPROTEIN"/>
    <property type="match status" value="1"/>
</dbReference>
<feature type="chain" id="PRO_5019159279" evidence="1">
    <location>
        <begin position="20"/>
        <end position="151"/>
    </location>
</feature>
<keyword evidence="1" id="KW-0732">Signal</keyword>
<protein>
    <submittedName>
        <fullName evidence="2">Putative lipoprotein</fullName>
    </submittedName>
</protein>
<dbReference type="EMBL" id="JUIW01000003">
    <property type="protein sequence ID" value="RYJ44340.1"/>
    <property type="molecule type" value="Genomic_DNA"/>
</dbReference>
<feature type="signal peptide" evidence="1">
    <location>
        <begin position="1"/>
        <end position="19"/>
    </location>
</feature>
<evidence type="ECO:0000313" key="3">
    <source>
        <dbReference type="Proteomes" id="UP000289775"/>
    </source>
</evidence>
<dbReference type="Proteomes" id="UP000289775">
    <property type="component" value="Unassembled WGS sequence"/>
</dbReference>
<sequence length="151" mass="16967">MKKILFSILILTLATSCISTRNTIKNIDNDARMPNVTREQAFIITETAKDNKYGYNQDWPVNLGFMSIQTAEINVKRFFNALTGPKGEKLTYTKTDSCCPFPSERNNMGAGLLDIYEVTWEGLAQPKIIYINLYEKGAVMAPAGFGIKELK</sequence>
<dbReference type="AlphaFoldDB" id="A0A444WEQ9"/>
<gene>
    <name evidence="2" type="ORF">NU09_0950</name>
</gene>
<organism evidence="2 3">
    <name type="scientific">Flavobacterium beibuense</name>
    <dbReference type="NCBI Taxonomy" id="657326"/>
    <lineage>
        <taxon>Bacteria</taxon>
        <taxon>Pseudomonadati</taxon>
        <taxon>Bacteroidota</taxon>
        <taxon>Flavobacteriia</taxon>
        <taxon>Flavobacteriales</taxon>
        <taxon>Flavobacteriaceae</taxon>
        <taxon>Flavobacterium</taxon>
    </lineage>
</organism>
<reference evidence="2 3" key="1">
    <citation type="submission" date="2014-12" db="EMBL/GenBank/DDBJ databases">
        <title>Genome sequence of Flavobacterium beibuense RSKm HC5.</title>
        <authorList>
            <person name="Kim J.F."/>
            <person name="Song J.Y."/>
            <person name="Kwak M.-J."/>
            <person name="Lee S.-W."/>
        </authorList>
    </citation>
    <scope>NUCLEOTIDE SEQUENCE [LARGE SCALE GENOMIC DNA]</scope>
    <source>
        <strain evidence="2 3">RSKm HC5</strain>
    </source>
</reference>
<proteinExistence type="predicted"/>